<keyword evidence="5 7" id="KW-1133">Transmembrane helix</keyword>
<dbReference type="SUPFAM" id="SSF161098">
    <property type="entry name" value="MetI-like"/>
    <property type="match status" value="1"/>
</dbReference>
<keyword evidence="3" id="KW-1003">Cell membrane</keyword>
<evidence type="ECO:0000256" key="6">
    <source>
        <dbReference type="ARBA" id="ARBA00023136"/>
    </source>
</evidence>
<evidence type="ECO:0000313" key="9">
    <source>
        <dbReference type="EMBL" id="KGX88732.1"/>
    </source>
</evidence>
<accession>A0A0A5HYN7</accession>
<dbReference type="PROSITE" id="PS50928">
    <property type="entry name" value="ABC_TM1"/>
    <property type="match status" value="1"/>
</dbReference>
<evidence type="ECO:0000256" key="5">
    <source>
        <dbReference type="ARBA" id="ARBA00022989"/>
    </source>
</evidence>
<dbReference type="GO" id="GO:0055085">
    <property type="term" value="P:transmembrane transport"/>
    <property type="evidence" value="ECO:0007669"/>
    <property type="project" value="InterPro"/>
</dbReference>
<feature type="transmembrane region" description="Helical" evidence="7">
    <location>
        <begin position="94"/>
        <end position="111"/>
    </location>
</feature>
<feature type="transmembrane region" description="Helical" evidence="7">
    <location>
        <begin position="132"/>
        <end position="154"/>
    </location>
</feature>
<dbReference type="RefSeq" id="WP_027446580.1">
    <property type="nucleotide sequence ID" value="NZ_AULJ01000037.1"/>
</dbReference>
<reference evidence="9 10" key="1">
    <citation type="submission" date="2013-08" db="EMBL/GenBank/DDBJ databases">
        <authorList>
            <person name="Huang J."/>
            <person name="Wang G."/>
        </authorList>
    </citation>
    <scope>NUCLEOTIDE SEQUENCE [LARGE SCALE GENOMIC DNA]</scope>
    <source>
        <strain evidence="9 10">BH030004</strain>
    </source>
</reference>
<comment type="similarity">
    <text evidence="7">Belongs to the binding-protein-dependent transport system permease family.</text>
</comment>
<evidence type="ECO:0000256" key="7">
    <source>
        <dbReference type="RuleBase" id="RU363032"/>
    </source>
</evidence>
<dbReference type="Proteomes" id="UP000030403">
    <property type="component" value="Unassembled WGS sequence"/>
</dbReference>
<dbReference type="InterPro" id="IPR000515">
    <property type="entry name" value="MetI-like"/>
</dbReference>
<feature type="transmembrane region" description="Helical" evidence="7">
    <location>
        <begin position="280"/>
        <end position="303"/>
    </location>
</feature>
<sequence length="319" mass="36222">MVLQGIRTILMWLFVTVILLLIVLLPRGNPQVDPAMSRVDQVKQYEESITTFSWKDYGDNISSIVTYAWENKSLGTTKYTHSVEYEVWRYVKKSLWLIIPSFIISAVVGLLKGVYDFNVKTRRYDPLGKPTTVFFLSVPDFFLLLFIQVAIITLSSYGLPHISLYGSEQASNKIVSIIFLSIYPTFYIARLTFASLEQQASQDYIRTAMSKGTGKRKIVWRHMLSNCWLSIISHLNTIMLYILSNLFVVELITSYRGAAYSFYKALSVRSTFAIGADQSIQTALVIEFIVVFTTIVMLTQIVSKIATGIMLQRGGMDEA</sequence>
<evidence type="ECO:0000259" key="8">
    <source>
        <dbReference type="PROSITE" id="PS50928"/>
    </source>
</evidence>
<dbReference type="CDD" id="cd06261">
    <property type="entry name" value="TM_PBP2"/>
    <property type="match status" value="1"/>
</dbReference>
<evidence type="ECO:0000256" key="2">
    <source>
        <dbReference type="ARBA" id="ARBA00022448"/>
    </source>
</evidence>
<protein>
    <recommendedName>
        <fullName evidence="8">ABC transmembrane type-1 domain-containing protein</fullName>
    </recommendedName>
</protein>
<comment type="subcellular location">
    <subcellularLocation>
        <location evidence="1 7">Cell membrane</location>
        <topology evidence="1 7">Multi-pass membrane protein</topology>
    </subcellularLocation>
</comment>
<feature type="transmembrane region" description="Helical" evidence="7">
    <location>
        <begin position="174"/>
        <end position="197"/>
    </location>
</feature>
<dbReference type="AlphaFoldDB" id="A0A0A5HYN7"/>
<dbReference type="eggNOG" id="COG0601">
    <property type="taxonomic scope" value="Bacteria"/>
</dbReference>
<dbReference type="InterPro" id="IPR035906">
    <property type="entry name" value="MetI-like_sf"/>
</dbReference>
<keyword evidence="6 7" id="KW-0472">Membrane</keyword>
<keyword evidence="4 7" id="KW-0812">Transmembrane</keyword>
<name>A0A0A5HYN7_9BACI</name>
<gene>
    <name evidence="9" type="ORF">N783_07505</name>
</gene>
<dbReference type="GO" id="GO:0005886">
    <property type="term" value="C:plasma membrane"/>
    <property type="evidence" value="ECO:0007669"/>
    <property type="project" value="UniProtKB-SubCell"/>
</dbReference>
<organism evidence="9 10">
    <name type="scientific">Pontibacillus marinus BH030004 = DSM 16465</name>
    <dbReference type="NCBI Taxonomy" id="1385511"/>
    <lineage>
        <taxon>Bacteria</taxon>
        <taxon>Bacillati</taxon>
        <taxon>Bacillota</taxon>
        <taxon>Bacilli</taxon>
        <taxon>Bacillales</taxon>
        <taxon>Bacillaceae</taxon>
        <taxon>Pontibacillus</taxon>
    </lineage>
</organism>
<feature type="transmembrane region" description="Helical" evidence="7">
    <location>
        <begin position="9"/>
        <end position="26"/>
    </location>
</feature>
<evidence type="ECO:0000256" key="1">
    <source>
        <dbReference type="ARBA" id="ARBA00004651"/>
    </source>
</evidence>
<dbReference type="STRING" id="1385511.GCA_000425225_02930"/>
<feature type="transmembrane region" description="Helical" evidence="7">
    <location>
        <begin position="218"/>
        <end position="243"/>
    </location>
</feature>
<dbReference type="PANTHER" id="PTHR30465">
    <property type="entry name" value="INNER MEMBRANE ABC TRANSPORTER"/>
    <property type="match status" value="1"/>
</dbReference>
<evidence type="ECO:0000256" key="4">
    <source>
        <dbReference type="ARBA" id="ARBA00022692"/>
    </source>
</evidence>
<proteinExistence type="inferred from homology"/>
<keyword evidence="10" id="KW-1185">Reference proteome</keyword>
<dbReference type="Pfam" id="PF00528">
    <property type="entry name" value="BPD_transp_1"/>
    <property type="match status" value="1"/>
</dbReference>
<dbReference type="Gene3D" id="1.10.3720.10">
    <property type="entry name" value="MetI-like"/>
    <property type="match status" value="1"/>
</dbReference>
<dbReference type="EMBL" id="AVPF01000018">
    <property type="protein sequence ID" value="KGX88732.1"/>
    <property type="molecule type" value="Genomic_DNA"/>
</dbReference>
<dbReference type="PANTHER" id="PTHR30465:SF44">
    <property type="entry name" value="ABC-TYPE DIPEPTIDE_OLIGOPEPTIDE TRANSPORT SYSTEM, PERMEASE COMPONENT"/>
    <property type="match status" value="1"/>
</dbReference>
<keyword evidence="2 7" id="KW-0813">Transport</keyword>
<feature type="domain" description="ABC transmembrane type-1" evidence="8">
    <location>
        <begin position="91"/>
        <end position="297"/>
    </location>
</feature>
<evidence type="ECO:0000313" key="10">
    <source>
        <dbReference type="Proteomes" id="UP000030403"/>
    </source>
</evidence>
<comment type="caution">
    <text evidence="9">The sequence shown here is derived from an EMBL/GenBank/DDBJ whole genome shotgun (WGS) entry which is preliminary data.</text>
</comment>
<evidence type="ECO:0000256" key="3">
    <source>
        <dbReference type="ARBA" id="ARBA00022475"/>
    </source>
</evidence>